<evidence type="ECO:0000259" key="8">
    <source>
        <dbReference type="PROSITE" id="PS50966"/>
    </source>
</evidence>
<evidence type="ECO:0000256" key="1">
    <source>
        <dbReference type="ARBA" id="ARBA00005889"/>
    </source>
</evidence>
<dbReference type="Proteomes" id="UP000811609">
    <property type="component" value="Chromosome 2"/>
</dbReference>
<reference evidence="9" key="1">
    <citation type="submission" date="2020-12" db="EMBL/GenBank/DDBJ databases">
        <title>WGS assembly of Carya illinoinensis cv. Pawnee.</title>
        <authorList>
            <person name="Platts A."/>
            <person name="Shu S."/>
            <person name="Wright S."/>
            <person name="Barry K."/>
            <person name="Edger P."/>
            <person name="Pires J.C."/>
            <person name="Schmutz J."/>
        </authorList>
    </citation>
    <scope>NUCLEOTIDE SEQUENCE</scope>
    <source>
        <tissue evidence="9">Leaf</tissue>
    </source>
</reference>
<gene>
    <name evidence="9" type="ORF">CIPAW_02G091900</name>
</gene>
<evidence type="ECO:0000256" key="7">
    <source>
        <dbReference type="SAM" id="MobiDB-lite"/>
    </source>
</evidence>
<dbReference type="Pfam" id="PF04434">
    <property type="entry name" value="SWIM"/>
    <property type="match status" value="1"/>
</dbReference>
<dbReference type="InterPro" id="IPR007527">
    <property type="entry name" value="Znf_SWIM"/>
</dbReference>
<keyword evidence="3 5" id="KW-0863">Zinc-finger</keyword>
<evidence type="ECO:0000256" key="5">
    <source>
        <dbReference type="PROSITE-ProRule" id="PRU00325"/>
    </source>
</evidence>
<dbReference type="GO" id="GO:0005634">
    <property type="term" value="C:nucleus"/>
    <property type="evidence" value="ECO:0007669"/>
    <property type="project" value="UniProtKB-SubCell"/>
</dbReference>
<dbReference type="EMBL" id="CM031810">
    <property type="protein sequence ID" value="KAG6664421.1"/>
    <property type="molecule type" value="Genomic_DNA"/>
</dbReference>
<protein>
    <recommendedName>
        <fullName evidence="6">Protein FAR1-RELATED SEQUENCE</fullName>
    </recommendedName>
</protein>
<feature type="compositionally biased region" description="Basic residues" evidence="7">
    <location>
        <begin position="592"/>
        <end position="607"/>
    </location>
</feature>
<evidence type="ECO:0000256" key="3">
    <source>
        <dbReference type="ARBA" id="ARBA00022771"/>
    </source>
</evidence>
<dbReference type="Pfam" id="PF03101">
    <property type="entry name" value="FAR1"/>
    <property type="match status" value="1"/>
</dbReference>
<dbReference type="AlphaFoldDB" id="A0A8T1REP5"/>
<dbReference type="GO" id="GO:0008270">
    <property type="term" value="F:zinc ion binding"/>
    <property type="evidence" value="ECO:0007669"/>
    <property type="project" value="UniProtKB-UniRule"/>
</dbReference>
<comment type="caution">
    <text evidence="9">The sequence shown here is derived from an EMBL/GenBank/DDBJ whole genome shotgun (WGS) entry which is preliminary data.</text>
</comment>
<dbReference type="InterPro" id="IPR004330">
    <property type="entry name" value="FAR1_DNA_bnd_dom"/>
</dbReference>
<name>A0A8T1REP5_CARIL</name>
<dbReference type="InterPro" id="IPR031052">
    <property type="entry name" value="FHY3/FAR1"/>
</dbReference>
<dbReference type="InterPro" id="IPR006564">
    <property type="entry name" value="Znf_PMZ"/>
</dbReference>
<evidence type="ECO:0000313" key="10">
    <source>
        <dbReference type="Proteomes" id="UP000811609"/>
    </source>
</evidence>
<dbReference type="PANTHER" id="PTHR31669">
    <property type="entry name" value="PROTEIN FAR1-RELATED SEQUENCE 10-RELATED"/>
    <property type="match status" value="1"/>
</dbReference>
<keyword evidence="6" id="KW-0539">Nucleus</keyword>
<evidence type="ECO:0000256" key="6">
    <source>
        <dbReference type="RuleBase" id="RU367018"/>
    </source>
</evidence>
<comment type="subcellular location">
    <subcellularLocation>
        <location evidence="6">Nucleus</location>
    </subcellularLocation>
</comment>
<comment type="similarity">
    <text evidence="1 6">Belongs to the FHY3/FAR1 family.</text>
</comment>
<proteinExistence type="inferred from homology"/>
<keyword evidence="4 6" id="KW-0862">Zinc</keyword>
<dbReference type="SMART" id="SM00575">
    <property type="entry name" value="ZnF_PMZ"/>
    <property type="match status" value="1"/>
</dbReference>
<dbReference type="PANTHER" id="PTHR31669:SF283">
    <property type="entry name" value="PROTEIN FAR1-RELATED SEQUENCE"/>
    <property type="match status" value="1"/>
</dbReference>
<feature type="compositionally biased region" description="Basic residues" evidence="7">
    <location>
        <begin position="574"/>
        <end position="584"/>
    </location>
</feature>
<evidence type="ECO:0000313" key="9">
    <source>
        <dbReference type="EMBL" id="KAG6664421.1"/>
    </source>
</evidence>
<evidence type="ECO:0000256" key="2">
    <source>
        <dbReference type="ARBA" id="ARBA00022723"/>
    </source>
</evidence>
<evidence type="ECO:0000256" key="4">
    <source>
        <dbReference type="ARBA" id="ARBA00022833"/>
    </source>
</evidence>
<feature type="domain" description="SWIM-type" evidence="8">
    <location>
        <begin position="428"/>
        <end position="466"/>
    </location>
</feature>
<dbReference type="Pfam" id="PF10551">
    <property type="entry name" value="MULE"/>
    <property type="match status" value="1"/>
</dbReference>
<organism evidence="9 10">
    <name type="scientific">Carya illinoinensis</name>
    <name type="common">Pecan</name>
    <dbReference type="NCBI Taxonomy" id="32201"/>
    <lineage>
        <taxon>Eukaryota</taxon>
        <taxon>Viridiplantae</taxon>
        <taxon>Streptophyta</taxon>
        <taxon>Embryophyta</taxon>
        <taxon>Tracheophyta</taxon>
        <taxon>Spermatophyta</taxon>
        <taxon>Magnoliopsida</taxon>
        <taxon>eudicotyledons</taxon>
        <taxon>Gunneridae</taxon>
        <taxon>Pentapetalae</taxon>
        <taxon>rosids</taxon>
        <taxon>fabids</taxon>
        <taxon>Fagales</taxon>
        <taxon>Juglandaceae</taxon>
        <taxon>Carya</taxon>
    </lineage>
</organism>
<keyword evidence="10" id="KW-1185">Reference proteome</keyword>
<sequence>MTQRSHRFEDGSIRYVTLGCACGGKARNRTTNVARLRPTSKTECKAQINVMFKKGVLKVSSVNNSHNHGLSPQKSRFFRCNREVSESVKRVLDINDQAGIRMNKSFASLVQEAGGFEKLPFTEKDCRNYIDKARHLRLGKGGAGALSEYFTRMQYKNDRFFSLMDMDDEGRLRNVFWADARSRAAYKYFGDVVTFDTTYLTNRYGMPFAPFVSVNHHGQSILLGAGLISSEDTVTFTWLFQTWLTCMNGEAPKAIITDQDRAMKNAIKEFEGSWEVLITKYNLQDNAWLKSLYAERTYWAPVFMKQVFWDRMSTTQRSESMNAFFDGYVHAKTNLKEFVDQFDNALRKKIESESEADFQSFNVTILVVSPSPLEKIFQGIYTCNKFREVQKEVIGMLATLPTLHRKDGVIATYHVEDEVDVEDFIKEVTHTVYFNEAECEVKCSCALFEMRGILCRHVLGIMRVNKVCSVPEKYILDRWQKDIKMTYTLIRSSYDLVDQRPEVSRYSRIIKKCYEVATNASSCDEHTKDMLDKLDAMNLGYRTKTPPSKVVTTDADTMIAVSSKKVLSPNVVKGKGRLPSLRKKSMIEKVKHTTKKASQKGKRKQVN</sequence>
<comment type="function">
    <text evidence="6">Putative transcription activator involved in regulating light control of development.</text>
</comment>
<dbReference type="GO" id="GO:0006355">
    <property type="term" value="P:regulation of DNA-templated transcription"/>
    <property type="evidence" value="ECO:0007669"/>
    <property type="project" value="UniProtKB-UniRule"/>
</dbReference>
<keyword evidence="2 6" id="KW-0479">Metal-binding</keyword>
<accession>A0A8T1REP5</accession>
<dbReference type="InterPro" id="IPR018289">
    <property type="entry name" value="MULE_transposase_dom"/>
</dbReference>
<dbReference type="PROSITE" id="PS50966">
    <property type="entry name" value="ZF_SWIM"/>
    <property type="match status" value="1"/>
</dbReference>
<feature type="region of interest" description="Disordered" evidence="7">
    <location>
        <begin position="571"/>
        <end position="607"/>
    </location>
</feature>